<dbReference type="PANTHER" id="PTHR43465">
    <property type="entry name" value="DUF1680 DOMAIN PROTEIN (AFU_ORTHOLOGUE AFUA_1G08910)"/>
    <property type="match status" value="1"/>
</dbReference>
<dbReference type="InterPro" id="IPR049174">
    <property type="entry name" value="Beta-AFase-like"/>
</dbReference>
<evidence type="ECO:0000259" key="1">
    <source>
        <dbReference type="Pfam" id="PF07944"/>
    </source>
</evidence>
<dbReference type="InterPro" id="IPR012878">
    <property type="entry name" value="Beta-AFase-like_GH127_cat"/>
</dbReference>
<evidence type="ECO:0000313" key="4">
    <source>
        <dbReference type="EMBL" id="GCE31575.1"/>
    </source>
</evidence>
<dbReference type="PANTHER" id="PTHR43465:SF2">
    <property type="entry name" value="DUF1680 DOMAIN PROTEIN (AFU_ORTHOLOGUE AFUA_1G08910)"/>
    <property type="match status" value="1"/>
</dbReference>
<sequence length="639" mass="72669">MTSNLLASQVTFAQESYLRPVPFTQVNIDDVFWKPRIDKNRLHTLPHSYHLLQTTGRLAAFRLDWEPGKGGEPHIFWDSDVAKWLEAASYSLANVPDTELEAQVDEAIALITSAQQPDGYLNPHFTIVEPEMRWKNLRDNHELYGAGHMIEAAVAHFQTTGKRTLLDAMCRYADHIAATFGTGPGQLRGYDGHQEIELALVKLYEVTGEKRYLQVAAYFVNERGRSPHYFDEEAVRRGDNPRDFQHQTYEYNQSHVPVREQKEVVGHAVRAMYLYSAMIDLARETGDGTLLEACHTLWDHLCRTRMYVTGGIGTSRHNEGFTADYDLPNETAYAETCAAIGLVMWSQRMLRLDCDSRYADVMEHALYNGVISGVSQDGTLFFYENPLASTGQHHRQPWYDVSCCPTNIVRLLPSLGQYIYATNKETLAVHLYIQSEARVYVGEQELTLRQQTNYPWEGAIALRLQMNAPTAFRLKLRIPGWSRQSTIKVNGEDIDLNACLEQGYATIGRVWNDGDEIQLDFAMPVERVYAHPAISFDVGRVALQRGPLIYCLESADNPGALENMFLPMDAEIEASYDPQFLGGAVIIQGKALRYEEDDWAGQLYRTTPPHPVSHTMRAIPYYLWDNREPGELRVWLKSC</sequence>
<dbReference type="OrthoDB" id="9757939at2"/>
<keyword evidence="5" id="KW-1185">Reference proteome</keyword>
<dbReference type="GO" id="GO:0005975">
    <property type="term" value="P:carbohydrate metabolic process"/>
    <property type="evidence" value="ECO:0007669"/>
    <property type="project" value="InterPro"/>
</dbReference>
<dbReference type="Pfam" id="PF20736">
    <property type="entry name" value="Glyco_hydro127M"/>
    <property type="match status" value="1"/>
</dbReference>
<dbReference type="SUPFAM" id="SSF48208">
    <property type="entry name" value="Six-hairpin glycosidases"/>
    <property type="match status" value="1"/>
</dbReference>
<dbReference type="Pfam" id="PF20737">
    <property type="entry name" value="Glyco_hydro127C"/>
    <property type="match status" value="1"/>
</dbReference>
<evidence type="ECO:0000259" key="3">
    <source>
        <dbReference type="Pfam" id="PF20737"/>
    </source>
</evidence>
<dbReference type="AlphaFoldDB" id="A0A402BJQ9"/>
<dbReference type="InterPro" id="IPR049049">
    <property type="entry name" value="Beta-AFase-like_GH127_C"/>
</dbReference>
<reference evidence="5" key="1">
    <citation type="submission" date="2018-12" db="EMBL/GenBank/DDBJ databases">
        <title>Tengunoibacter tsumagoiensis gen. nov., sp. nov., Dictyobacter kobayashii sp. nov., D. alpinus sp. nov., and D. joshuensis sp. nov. and description of Dictyobacteraceae fam. nov. within the order Ktedonobacterales isolated from Tengu-no-mugimeshi.</title>
        <authorList>
            <person name="Wang C.M."/>
            <person name="Zheng Y."/>
            <person name="Sakai Y."/>
            <person name="Toyoda A."/>
            <person name="Minakuchi Y."/>
            <person name="Abe K."/>
            <person name="Yokota A."/>
            <person name="Yabe S."/>
        </authorList>
    </citation>
    <scope>NUCLEOTIDE SEQUENCE [LARGE SCALE GENOMIC DNA]</scope>
    <source>
        <strain evidence="5">Uno16</strain>
    </source>
</reference>
<feature type="domain" description="Non-reducing end beta-L-arabinofuranosidase-like GH127 middle" evidence="2">
    <location>
        <begin position="426"/>
        <end position="523"/>
    </location>
</feature>
<dbReference type="Pfam" id="PF07944">
    <property type="entry name" value="Beta-AFase-like_GH127_cat"/>
    <property type="match status" value="1"/>
</dbReference>
<dbReference type="Gene3D" id="1.50.10.20">
    <property type="match status" value="1"/>
</dbReference>
<comment type="caution">
    <text evidence="4">The sequence shown here is derived from an EMBL/GenBank/DDBJ whole genome shotgun (WGS) entry which is preliminary data.</text>
</comment>
<accession>A0A402BJQ9</accession>
<dbReference type="InterPro" id="IPR049046">
    <property type="entry name" value="Beta-AFase-like_GH127_middle"/>
</dbReference>
<dbReference type="RefSeq" id="WP_126631524.1">
    <property type="nucleotide sequence ID" value="NZ_BIFT01000002.1"/>
</dbReference>
<protein>
    <recommendedName>
        <fullName evidence="6">Glycoside hydrolase family 127 protein</fullName>
    </recommendedName>
</protein>
<organism evidence="4 5">
    <name type="scientific">Dictyobacter alpinus</name>
    <dbReference type="NCBI Taxonomy" id="2014873"/>
    <lineage>
        <taxon>Bacteria</taxon>
        <taxon>Bacillati</taxon>
        <taxon>Chloroflexota</taxon>
        <taxon>Ktedonobacteria</taxon>
        <taxon>Ktedonobacterales</taxon>
        <taxon>Dictyobacteraceae</taxon>
        <taxon>Dictyobacter</taxon>
    </lineage>
</organism>
<proteinExistence type="predicted"/>
<dbReference type="Proteomes" id="UP000287171">
    <property type="component" value="Unassembled WGS sequence"/>
</dbReference>
<evidence type="ECO:0008006" key="6">
    <source>
        <dbReference type="Google" id="ProtNLM"/>
    </source>
</evidence>
<feature type="domain" description="Non-reducing end beta-L-arabinofuranosidase-like GH127 catalytic" evidence="1">
    <location>
        <begin position="25"/>
        <end position="416"/>
    </location>
</feature>
<dbReference type="EMBL" id="BIFT01000002">
    <property type="protein sequence ID" value="GCE31575.1"/>
    <property type="molecule type" value="Genomic_DNA"/>
</dbReference>
<feature type="domain" description="Non-reducing end beta-L-arabinofuranosidase-like GH127 C-terminal" evidence="3">
    <location>
        <begin position="525"/>
        <end position="637"/>
    </location>
</feature>
<dbReference type="InterPro" id="IPR008928">
    <property type="entry name" value="6-hairpin_glycosidase_sf"/>
</dbReference>
<evidence type="ECO:0000259" key="2">
    <source>
        <dbReference type="Pfam" id="PF20736"/>
    </source>
</evidence>
<gene>
    <name evidence="4" type="ORF">KDA_70590</name>
</gene>
<evidence type="ECO:0000313" key="5">
    <source>
        <dbReference type="Proteomes" id="UP000287171"/>
    </source>
</evidence>
<name>A0A402BJQ9_9CHLR</name>